<reference evidence="1" key="2">
    <citation type="journal article" date="2015" name="Fish Shellfish Immunol.">
        <title>Early steps in the European eel (Anguilla anguilla)-Vibrio vulnificus interaction in the gills: Role of the RtxA13 toxin.</title>
        <authorList>
            <person name="Callol A."/>
            <person name="Pajuelo D."/>
            <person name="Ebbesson L."/>
            <person name="Teles M."/>
            <person name="MacKenzie S."/>
            <person name="Amaro C."/>
        </authorList>
    </citation>
    <scope>NUCLEOTIDE SEQUENCE</scope>
</reference>
<dbReference type="AlphaFoldDB" id="A0A0E9QIM2"/>
<evidence type="ECO:0000313" key="1">
    <source>
        <dbReference type="EMBL" id="JAH16639.1"/>
    </source>
</evidence>
<name>A0A0E9QIM2_ANGAN</name>
<sequence length="24" mass="2800">MLLFLTFLTCTTFNYCYTAVSFSI</sequence>
<protein>
    <submittedName>
        <fullName evidence="1">Uncharacterized protein</fullName>
    </submittedName>
</protein>
<dbReference type="EMBL" id="GBXM01091938">
    <property type="protein sequence ID" value="JAH16639.1"/>
    <property type="molecule type" value="Transcribed_RNA"/>
</dbReference>
<reference evidence="1" key="1">
    <citation type="submission" date="2014-11" db="EMBL/GenBank/DDBJ databases">
        <authorList>
            <person name="Amaro Gonzalez C."/>
        </authorList>
    </citation>
    <scope>NUCLEOTIDE SEQUENCE</scope>
</reference>
<proteinExistence type="predicted"/>
<accession>A0A0E9QIM2</accession>
<organism evidence="1">
    <name type="scientific">Anguilla anguilla</name>
    <name type="common">European freshwater eel</name>
    <name type="synonym">Muraena anguilla</name>
    <dbReference type="NCBI Taxonomy" id="7936"/>
    <lineage>
        <taxon>Eukaryota</taxon>
        <taxon>Metazoa</taxon>
        <taxon>Chordata</taxon>
        <taxon>Craniata</taxon>
        <taxon>Vertebrata</taxon>
        <taxon>Euteleostomi</taxon>
        <taxon>Actinopterygii</taxon>
        <taxon>Neopterygii</taxon>
        <taxon>Teleostei</taxon>
        <taxon>Anguilliformes</taxon>
        <taxon>Anguillidae</taxon>
        <taxon>Anguilla</taxon>
    </lineage>
</organism>